<evidence type="ECO:0000256" key="6">
    <source>
        <dbReference type="ARBA" id="ARBA00023242"/>
    </source>
</evidence>
<dbReference type="GO" id="GO:0008270">
    <property type="term" value="F:zinc ion binding"/>
    <property type="evidence" value="ECO:0007669"/>
    <property type="project" value="UniProtKB-KW"/>
</dbReference>
<sequence>MDAGEDQNTGTTNGNPQTSGNSRAPQIAHMSLYERQAVQALQALQRQPNAAQYFQQLMLQQQINSAQLHNLAAVQQATLAASRQSNTPSNSMSQAPTTVNLSTTSAGGTMTNPRPHGPVTSATTPALNQSVLLSGNSAGQGQMYLRVNRSLRAPLASQLIFMPGGTATATVATVAQTQPQQQQQQQQQQQHEVAPTTASAQSDNDQVQNLALHCASTPRAVAVKSELPERKDAASFPLGQQQQTFPQTAQQQQVQPQQQQQMAKPNFTQQSTPKTMTVKTGNQAAMTVTPAASVAPSSTSSPALPLSQLLLSPSAAPVILVPTSNVPTSTQGYPIGSVAPKANVNTQTLVVQPLQQASTTADKGPVPIQPKTAQGHRLPVQLPPRHPPPILPAPPNNSQASTGGHNPPHIPVQLVGARQGLAGNAQAVALAQARSSTAPENTAGGNVNAVFNSSAMTKPPNGSLKRKSDCDAPNEMATESSDSAPMKDSAPPLSPAPTKDSAPPVAAAFSSPPTLSLPLPLSRVGHGDKERAPVPQAVVKPQVLTHLIEGFVIQEGAEPFPVAGLLKDRDFALVGRSENGPPLLKCEYCGSLAPASQFRGSKRFCSNTCAKRYNVSCSQHFKTSRGRSGAGLASPPAPTESAARRRGPSRRNSSNIACNKLSSRHLPVKCHSESSRSEDVSSDGEEEEDDSPSLSPSSSHSCSRADHSAPQSDSSAPGSLPLEGANFLSATPAQWSVEEVCRFISSLQGCEELAAQFLSQEIDGQALLLLREDHLISTMNIKLGPALKICASINSLRE</sequence>
<feature type="compositionally biased region" description="Polar residues" evidence="8">
    <location>
        <begin position="262"/>
        <end position="273"/>
    </location>
</feature>
<keyword evidence="4" id="KW-0862">Zinc</keyword>
<feature type="compositionally biased region" description="Low complexity" evidence="8">
    <location>
        <begin position="501"/>
        <end position="512"/>
    </location>
</feature>
<feature type="compositionally biased region" description="Low complexity" evidence="8">
    <location>
        <begin position="692"/>
        <end position="702"/>
    </location>
</feature>
<dbReference type="GO" id="GO:0003677">
    <property type="term" value="F:DNA binding"/>
    <property type="evidence" value="ECO:0007669"/>
    <property type="project" value="UniProtKB-KW"/>
</dbReference>
<feature type="region of interest" description="Disordered" evidence="8">
    <location>
        <begin position="383"/>
        <end position="412"/>
    </location>
</feature>
<dbReference type="InterPro" id="IPR038603">
    <property type="entry name" value="Znf_FCS_sf"/>
</dbReference>
<feature type="region of interest" description="Disordered" evidence="8">
    <location>
        <begin position="242"/>
        <end position="273"/>
    </location>
</feature>
<accession>A0A3B4YKG8</accession>
<dbReference type="Pfam" id="PF00536">
    <property type="entry name" value="SAM_1"/>
    <property type="match status" value="1"/>
</dbReference>
<dbReference type="InterPro" id="IPR001660">
    <property type="entry name" value="SAM"/>
</dbReference>
<protein>
    <submittedName>
        <fullName evidence="11">Polyhomeotic homolog 1</fullName>
    </submittedName>
</protein>
<dbReference type="Pfam" id="PF21319">
    <property type="entry name" value="zf-FCS_1"/>
    <property type="match status" value="1"/>
</dbReference>
<dbReference type="PROSITE" id="PS50105">
    <property type="entry name" value="SAM_DOMAIN"/>
    <property type="match status" value="1"/>
</dbReference>
<dbReference type="GO" id="GO:0045892">
    <property type="term" value="P:negative regulation of DNA-templated transcription"/>
    <property type="evidence" value="ECO:0007669"/>
    <property type="project" value="TreeGrafter"/>
</dbReference>
<dbReference type="PANTHER" id="PTHR12247:SF140">
    <property type="entry name" value="POLYHOMEOTIC HOMOLOG 1"/>
    <property type="match status" value="1"/>
</dbReference>
<evidence type="ECO:0000259" key="10">
    <source>
        <dbReference type="PROSITE" id="PS51024"/>
    </source>
</evidence>
<dbReference type="InterPro" id="IPR050548">
    <property type="entry name" value="PcG_chromatin_remod_factors"/>
</dbReference>
<dbReference type="STRING" id="1841481.ENSSLDP00000030137"/>
<dbReference type="CDD" id="cd09577">
    <property type="entry name" value="SAM_Ph1_2_3"/>
    <property type="match status" value="1"/>
</dbReference>
<dbReference type="GO" id="GO:0003682">
    <property type="term" value="F:chromatin binding"/>
    <property type="evidence" value="ECO:0007669"/>
    <property type="project" value="TreeGrafter"/>
</dbReference>
<dbReference type="InterPro" id="IPR013761">
    <property type="entry name" value="SAM/pointed_sf"/>
</dbReference>
<feature type="compositionally biased region" description="Low complexity" evidence="8">
    <location>
        <begin position="242"/>
        <end position="261"/>
    </location>
</feature>
<evidence type="ECO:0000256" key="5">
    <source>
        <dbReference type="ARBA" id="ARBA00023125"/>
    </source>
</evidence>
<feature type="compositionally biased region" description="Acidic residues" evidence="8">
    <location>
        <begin position="680"/>
        <end position="691"/>
    </location>
</feature>
<keyword evidence="2" id="KW-0479">Metal-binding</keyword>
<evidence type="ECO:0000313" key="12">
    <source>
        <dbReference type="Proteomes" id="UP000261360"/>
    </source>
</evidence>
<feature type="domain" description="SAM" evidence="9">
    <location>
        <begin position="735"/>
        <end position="798"/>
    </location>
</feature>
<dbReference type="Proteomes" id="UP000261360">
    <property type="component" value="Unplaced"/>
</dbReference>
<feature type="region of interest" description="Disordered" evidence="8">
    <location>
        <begin position="180"/>
        <end position="203"/>
    </location>
</feature>
<keyword evidence="5" id="KW-0238">DNA-binding</keyword>
<dbReference type="InterPro" id="IPR012313">
    <property type="entry name" value="Znf_FCS"/>
</dbReference>
<comment type="subcellular location">
    <subcellularLocation>
        <location evidence="1">Nucleus</location>
    </subcellularLocation>
</comment>
<reference evidence="11" key="2">
    <citation type="submission" date="2025-09" db="UniProtKB">
        <authorList>
            <consortium name="Ensembl"/>
        </authorList>
    </citation>
    <scope>IDENTIFICATION</scope>
</reference>
<dbReference type="Ensembl" id="ENSSLDT00000031009.1">
    <property type="protein sequence ID" value="ENSSLDP00000030137.1"/>
    <property type="gene ID" value="ENSSLDG00000023243.1"/>
</dbReference>
<feature type="region of interest" description="Disordered" evidence="8">
    <location>
        <begin position="82"/>
        <end position="123"/>
    </location>
</feature>
<evidence type="ECO:0000256" key="1">
    <source>
        <dbReference type="ARBA" id="ARBA00004123"/>
    </source>
</evidence>
<feature type="region of interest" description="Disordered" evidence="8">
    <location>
        <begin position="436"/>
        <end position="512"/>
    </location>
</feature>
<dbReference type="Gene3D" id="3.30.60.160">
    <property type="match status" value="1"/>
</dbReference>
<feature type="region of interest" description="Disordered" evidence="8">
    <location>
        <begin position="622"/>
        <end position="720"/>
    </location>
</feature>
<dbReference type="SMART" id="SM00454">
    <property type="entry name" value="SAM"/>
    <property type="match status" value="1"/>
</dbReference>
<dbReference type="GeneTree" id="ENSGT00940000165997"/>
<evidence type="ECO:0000313" key="11">
    <source>
        <dbReference type="Ensembl" id="ENSSLDP00000030137.1"/>
    </source>
</evidence>
<dbReference type="GO" id="GO:0042393">
    <property type="term" value="F:histone binding"/>
    <property type="evidence" value="ECO:0007669"/>
    <property type="project" value="TreeGrafter"/>
</dbReference>
<evidence type="ECO:0000256" key="7">
    <source>
        <dbReference type="PROSITE-ProRule" id="PRU00367"/>
    </source>
</evidence>
<evidence type="ECO:0000256" key="2">
    <source>
        <dbReference type="ARBA" id="ARBA00022723"/>
    </source>
</evidence>
<name>A0A3B4YKG8_SERLL</name>
<evidence type="ECO:0000256" key="3">
    <source>
        <dbReference type="ARBA" id="ARBA00022771"/>
    </source>
</evidence>
<feature type="compositionally biased region" description="Basic and acidic residues" evidence="8">
    <location>
        <begin position="670"/>
        <end position="679"/>
    </location>
</feature>
<dbReference type="Gene3D" id="1.10.150.50">
    <property type="entry name" value="Transcription Factor, Ets-1"/>
    <property type="match status" value="1"/>
</dbReference>
<feature type="compositionally biased region" description="Polar residues" evidence="8">
    <location>
        <begin position="82"/>
        <end position="112"/>
    </location>
</feature>
<dbReference type="GO" id="GO:0035102">
    <property type="term" value="C:PRC1 complex"/>
    <property type="evidence" value="ECO:0007669"/>
    <property type="project" value="TreeGrafter"/>
</dbReference>
<evidence type="ECO:0000256" key="4">
    <source>
        <dbReference type="ARBA" id="ARBA00022833"/>
    </source>
</evidence>
<feature type="compositionally biased region" description="Low complexity" evidence="8">
    <location>
        <begin position="7"/>
        <end position="22"/>
    </location>
</feature>
<evidence type="ECO:0000259" key="9">
    <source>
        <dbReference type="PROSITE" id="PS50105"/>
    </source>
</evidence>
<feature type="compositionally biased region" description="Polar residues" evidence="8">
    <location>
        <begin position="436"/>
        <end position="456"/>
    </location>
</feature>
<dbReference type="SUPFAM" id="SSF47769">
    <property type="entry name" value="SAM/Pointed domain"/>
    <property type="match status" value="1"/>
</dbReference>
<keyword evidence="3 7" id="KW-0863">Zinc-finger</keyword>
<feature type="region of interest" description="Disordered" evidence="8">
    <location>
        <begin position="1"/>
        <end position="23"/>
    </location>
</feature>
<keyword evidence="12" id="KW-1185">Reference proteome</keyword>
<feature type="domain" description="FCS-type" evidence="10">
    <location>
        <begin position="577"/>
        <end position="611"/>
    </location>
</feature>
<dbReference type="AlphaFoldDB" id="A0A3B4YKG8"/>
<dbReference type="PROSITE" id="PS51024">
    <property type="entry name" value="ZF_FCS"/>
    <property type="match status" value="1"/>
</dbReference>
<keyword evidence="6" id="KW-0539">Nucleus</keyword>
<dbReference type="PANTHER" id="PTHR12247">
    <property type="entry name" value="POLYCOMB GROUP PROTEIN"/>
    <property type="match status" value="1"/>
</dbReference>
<feature type="compositionally biased region" description="Low complexity" evidence="8">
    <location>
        <begin position="180"/>
        <end position="190"/>
    </location>
</feature>
<feature type="compositionally biased region" description="Pro residues" evidence="8">
    <location>
        <begin position="383"/>
        <end position="395"/>
    </location>
</feature>
<evidence type="ECO:0000256" key="8">
    <source>
        <dbReference type="SAM" id="MobiDB-lite"/>
    </source>
</evidence>
<organism evidence="11 12">
    <name type="scientific">Seriola lalandi dorsalis</name>
    <dbReference type="NCBI Taxonomy" id="1841481"/>
    <lineage>
        <taxon>Eukaryota</taxon>
        <taxon>Metazoa</taxon>
        <taxon>Chordata</taxon>
        <taxon>Craniata</taxon>
        <taxon>Vertebrata</taxon>
        <taxon>Euteleostomi</taxon>
        <taxon>Actinopterygii</taxon>
        <taxon>Neopterygii</taxon>
        <taxon>Teleostei</taxon>
        <taxon>Neoteleostei</taxon>
        <taxon>Acanthomorphata</taxon>
        <taxon>Carangaria</taxon>
        <taxon>Carangiformes</taxon>
        <taxon>Carangidae</taxon>
        <taxon>Seriola</taxon>
    </lineage>
</organism>
<reference evidence="11" key="1">
    <citation type="submission" date="2025-08" db="UniProtKB">
        <authorList>
            <consortium name="Ensembl"/>
        </authorList>
    </citation>
    <scope>IDENTIFICATION</scope>
</reference>
<proteinExistence type="predicted"/>